<dbReference type="SUPFAM" id="SSF53850">
    <property type="entry name" value="Periplasmic binding protein-like II"/>
    <property type="match status" value="1"/>
</dbReference>
<evidence type="ECO:0000313" key="4">
    <source>
        <dbReference type="Proteomes" id="UP000057737"/>
    </source>
</evidence>
<dbReference type="Gene3D" id="3.40.190.10">
    <property type="entry name" value="Periplasmic binding protein-like II"/>
    <property type="match status" value="2"/>
</dbReference>
<dbReference type="InterPro" id="IPR027939">
    <property type="entry name" value="NMT1/THI5"/>
</dbReference>
<evidence type="ECO:0000259" key="2">
    <source>
        <dbReference type="Pfam" id="PF09084"/>
    </source>
</evidence>
<dbReference type="PANTHER" id="PTHR31528">
    <property type="entry name" value="4-AMINO-5-HYDROXYMETHYL-2-METHYLPYRIMIDINE PHOSPHATE SYNTHASE THI11-RELATED"/>
    <property type="match status" value="1"/>
</dbReference>
<feature type="signal peptide" evidence="1">
    <location>
        <begin position="1"/>
        <end position="23"/>
    </location>
</feature>
<dbReference type="AlphaFoldDB" id="A0A120FPD1"/>
<dbReference type="OrthoDB" id="5372616at2"/>
<accession>A0A120FPD1</accession>
<protein>
    <submittedName>
        <fullName evidence="3">Nitrate ABC transporter substrate-binding protein</fullName>
    </submittedName>
</protein>
<feature type="domain" description="SsuA/THI5-like" evidence="2">
    <location>
        <begin position="47"/>
        <end position="246"/>
    </location>
</feature>
<keyword evidence="4" id="KW-1185">Reference proteome</keyword>
<dbReference type="RefSeq" id="WP_066506231.1">
    <property type="nucleotide sequence ID" value="NZ_LNCU01000046.1"/>
</dbReference>
<proteinExistence type="predicted"/>
<organism evidence="3 4">
    <name type="scientific">Bradyrhizobium macuxiense</name>
    <dbReference type="NCBI Taxonomy" id="1755647"/>
    <lineage>
        <taxon>Bacteria</taxon>
        <taxon>Pseudomonadati</taxon>
        <taxon>Pseudomonadota</taxon>
        <taxon>Alphaproteobacteria</taxon>
        <taxon>Hyphomicrobiales</taxon>
        <taxon>Nitrobacteraceae</taxon>
        <taxon>Bradyrhizobium</taxon>
    </lineage>
</organism>
<evidence type="ECO:0000313" key="3">
    <source>
        <dbReference type="EMBL" id="KWV56794.1"/>
    </source>
</evidence>
<evidence type="ECO:0000256" key="1">
    <source>
        <dbReference type="SAM" id="SignalP"/>
    </source>
</evidence>
<dbReference type="Proteomes" id="UP000057737">
    <property type="component" value="Unassembled WGS sequence"/>
</dbReference>
<dbReference type="GO" id="GO:0009228">
    <property type="term" value="P:thiamine biosynthetic process"/>
    <property type="evidence" value="ECO:0007669"/>
    <property type="project" value="InterPro"/>
</dbReference>
<gene>
    <name evidence="3" type="ORF">AS156_03745</name>
</gene>
<comment type="caution">
    <text evidence="3">The sequence shown here is derived from an EMBL/GenBank/DDBJ whole genome shotgun (WGS) entry which is preliminary data.</text>
</comment>
<dbReference type="InterPro" id="IPR015168">
    <property type="entry name" value="SsuA/THI5"/>
</dbReference>
<sequence>MNPAFLPRALTIGLLAVVTSALAELTPARAQTLDKVSFGTNWVAEGEHGGFFQAVADGTYKKYGLDVTIVPGGPNENNRMLLIAGKLDFFMSANSLQTFDAVTNNVPLVAVAAIFQKDPQVFLTHPEVKVSKIEDLKPLTLLVSKEGIVTYFQWMKSRYGFSESKVKPYTFNAQPFIVNKDVAMEGYVSSEPYAVEKKAGFKPNVLLIADYGFNAYSTLIETRRDLVDKKPDLVQRFVDASIVGWYHYLYGDNSAGNAMIKKLNPEMTDELLAFSVAQMREHGIVDSGDAIKNGIGAMTDERMASFFEAMVSAGVVKSTIDYRKGYTLRFVNKAVGVELRPKN</sequence>
<feature type="chain" id="PRO_5007165502" evidence="1">
    <location>
        <begin position="24"/>
        <end position="343"/>
    </location>
</feature>
<keyword evidence="1" id="KW-0732">Signal</keyword>
<dbReference type="Pfam" id="PF09084">
    <property type="entry name" value="NMT1"/>
    <property type="match status" value="1"/>
</dbReference>
<dbReference type="PANTHER" id="PTHR31528:SF3">
    <property type="entry name" value="THIAMINE BIOSYNTHESIS PROTEIN HI_0357-RELATED"/>
    <property type="match status" value="1"/>
</dbReference>
<name>A0A120FPD1_9BRAD</name>
<reference evidence="3 4" key="1">
    <citation type="submission" date="2015-11" db="EMBL/GenBank/DDBJ databases">
        <title>Draft Genome Sequence of the Strain BR 10303 (Bradyrhizobium sp.) isolated from nodules of Centrolobium paraense.</title>
        <authorList>
            <person name="Zelli J.E."/>
            <person name="Simoes-Araujo J.L."/>
            <person name="Barauna A.C."/>
            <person name="Silva K."/>
        </authorList>
    </citation>
    <scope>NUCLEOTIDE SEQUENCE [LARGE SCALE GENOMIC DNA]</scope>
    <source>
        <strain evidence="3 4">BR 10303</strain>
    </source>
</reference>
<dbReference type="EMBL" id="LNCU01000046">
    <property type="protein sequence ID" value="KWV56794.1"/>
    <property type="molecule type" value="Genomic_DNA"/>
</dbReference>